<dbReference type="Proteomes" id="UP001168821">
    <property type="component" value="Unassembled WGS sequence"/>
</dbReference>
<accession>A0AA38HV72</accession>
<name>A0AA38HV72_9CUCU</name>
<protein>
    <submittedName>
        <fullName evidence="2">Uncharacterized protein</fullName>
    </submittedName>
</protein>
<feature type="region of interest" description="Disordered" evidence="1">
    <location>
        <begin position="34"/>
        <end position="62"/>
    </location>
</feature>
<organism evidence="2 3">
    <name type="scientific">Zophobas morio</name>
    <dbReference type="NCBI Taxonomy" id="2755281"/>
    <lineage>
        <taxon>Eukaryota</taxon>
        <taxon>Metazoa</taxon>
        <taxon>Ecdysozoa</taxon>
        <taxon>Arthropoda</taxon>
        <taxon>Hexapoda</taxon>
        <taxon>Insecta</taxon>
        <taxon>Pterygota</taxon>
        <taxon>Neoptera</taxon>
        <taxon>Endopterygota</taxon>
        <taxon>Coleoptera</taxon>
        <taxon>Polyphaga</taxon>
        <taxon>Cucujiformia</taxon>
        <taxon>Tenebrionidae</taxon>
        <taxon>Zophobas</taxon>
    </lineage>
</organism>
<evidence type="ECO:0000256" key="1">
    <source>
        <dbReference type="SAM" id="MobiDB-lite"/>
    </source>
</evidence>
<keyword evidence="3" id="KW-1185">Reference proteome</keyword>
<evidence type="ECO:0000313" key="2">
    <source>
        <dbReference type="EMBL" id="KAJ3644638.1"/>
    </source>
</evidence>
<evidence type="ECO:0000313" key="3">
    <source>
        <dbReference type="Proteomes" id="UP001168821"/>
    </source>
</evidence>
<reference evidence="2" key="1">
    <citation type="journal article" date="2023" name="G3 (Bethesda)">
        <title>Whole genome assemblies of Zophobas morio and Tenebrio molitor.</title>
        <authorList>
            <person name="Kaur S."/>
            <person name="Stinson S.A."/>
            <person name="diCenzo G.C."/>
        </authorList>
    </citation>
    <scope>NUCLEOTIDE SEQUENCE</scope>
    <source>
        <strain evidence="2">QUZm001</strain>
    </source>
</reference>
<feature type="compositionally biased region" description="Polar residues" evidence="1">
    <location>
        <begin position="34"/>
        <end position="59"/>
    </location>
</feature>
<sequence length="186" mass="20515">MDVSGGRPIPQRSPISNFINGEANRSLAGVNGVNQTLNGTISSTQEGPNERQSNTSGNSETDKTYFFTGTAERVIAWNRVLKHRCFYEVIATLVSVQENQDSLHSIILLKDKKGPILQVTHYFDHEMPEEQFIVGETLRCVGYMTGITTMLAVSIRAATPEETAVLKRCCYIGDFAISGLVNAEDR</sequence>
<dbReference type="EMBL" id="JALNTZ010000007">
    <property type="protein sequence ID" value="KAJ3644638.1"/>
    <property type="molecule type" value="Genomic_DNA"/>
</dbReference>
<comment type="caution">
    <text evidence="2">The sequence shown here is derived from an EMBL/GenBank/DDBJ whole genome shotgun (WGS) entry which is preliminary data.</text>
</comment>
<proteinExistence type="predicted"/>
<gene>
    <name evidence="2" type="ORF">Zmor_022354</name>
</gene>
<dbReference type="AlphaFoldDB" id="A0AA38HV72"/>